<feature type="compositionally biased region" description="Basic and acidic residues" evidence="1">
    <location>
        <begin position="117"/>
        <end position="153"/>
    </location>
</feature>
<feature type="region of interest" description="Disordered" evidence="1">
    <location>
        <begin position="98"/>
        <end position="178"/>
    </location>
</feature>
<reference evidence="2 3" key="1">
    <citation type="journal article" date="2015" name="Genome Biol.">
        <title>Comparative genomics of Steinernema reveals deeply conserved gene regulatory networks.</title>
        <authorList>
            <person name="Dillman A.R."/>
            <person name="Macchietto M."/>
            <person name="Porter C.F."/>
            <person name="Rogers A."/>
            <person name="Williams B."/>
            <person name="Antoshechkin I."/>
            <person name="Lee M.M."/>
            <person name="Goodwin Z."/>
            <person name="Lu X."/>
            <person name="Lewis E.E."/>
            <person name="Goodrich-Blair H."/>
            <person name="Stock S.P."/>
            <person name="Adams B.J."/>
            <person name="Sternberg P.W."/>
            <person name="Mortazavi A."/>
        </authorList>
    </citation>
    <scope>NUCLEOTIDE SEQUENCE [LARGE SCALE GENOMIC DNA]</scope>
    <source>
        <strain evidence="2 3">ALL</strain>
    </source>
</reference>
<organism evidence="2 3">
    <name type="scientific">Steinernema carpocapsae</name>
    <name type="common">Entomopathogenic nematode</name>
    <dbReference type="NCBI Taxonomy" id="34508"/>
    <lineage>
        <taxon>Eukaryota</taxon>
        <taxon>Metazoa</taxon>
        <taxon>Ecdysozoa</taxon>
        <taxon>Nematoda</taxon>
        <taxon>Chromadorea</taxon>
        <taxon>Rhabditida</taxon>
        <taxon>Tylenchina</taxon>
        <taxon>Panagrolaimomorpha</taxon>
        <taxon>Strongyloidoidea</taxon>
        <taxon>Steinernematidae</taxon>
        <taxon>Steinernema</taxon>
    </lineage>
</organism>
<feature type="compositionally biased region" description="Basic residues" evidence="1">
    <location>
        <begin position="215"/>
        <end position="230"/>
    </location>
</feature>
<comment type="caution">
    <text evidence="2">The sequence shown here is derived from an EMBL/GenBank/DDBJ whole genome shotgun (WGS) entry which is preliminary data.</text>
</comment>
<feature type="compositionally biased region" description="Basic and acidic residues" evidence="1">
    <location>
        <begin position="200"/>
        <end position="213"/>
    </location>
</feature>
<gene>
    <name evidence="2" type="ORF">L596_017420</name>
</gene>
<accession>A0A4U5N1M0</accession>
<feature type="region of interest" description="Disordered" evidence="1">
    <location>
        <begin position="200"/>
        <end position="230"/>
    </location>
</feature>
<feature type="region of interest" description="Disordered" evidence="1">
    <location>
        <begin position="1"/>
        <end position="20"/>
    </location>
</feature>
<dbReference type="EMBL" id="AZBU02000005">
    <property type="protein sequence ID" value="TKR76256.1"/>
    <property type="molecule type" value="Genomic_DNA"/>
</dbReference>
<protein>
    <submittedName>
        <fullName evidence="2">Uncharacterized protein</fullName>
    </submittedName>
</protein>
<evidence type="ECO:0000313" key="2">
    <source>
        <dbReference type="EMBL" id="TKR76256.1"/>
    </source>
</evidence>
<dbReference type="Proteomes" id="UP000298663">
    <property type="component" value="Unassembled WGS sequence"/>
</dbReference>
<evidence type="ECO:0000313" key="3">
    <source>
        <dbReference type="Proteomes" id="UP000298663"/>
    </source>
</evidence>
<dbReference type="AlphaFoldDB" id="A0A4U5N1M0"/>
<reference evidence="2 3" key="2">
    <citation type="journal article" date="2019" name="G3 (Bethesda)">
        <title>Hybrid Assembly of the Genome of the Entomopathogenic Nematode Steinernema carpocapsae Identifies the X-Chromosome.</title>
        <authorList>
            <person name="Serra L."/>
            <person name="Macchietto M."/>
            <person name="Macias-Munoz A."/>
            <person name="McGill C.J."/>
            <person name="Rodriguez I.M."/>
            <person name="Rodriguez B."/>
            <person name="Murad R."/>
            <person name="Mortazavi A."/>
        </authorList>
    </citation>
    <scope>NUCLEOTIDE SEQUENCE [LARGE SCALE GENOMIC DNA]</scope>
    <source>
        <strain evidence="2 3">ALL</strain>
    </source>
</reference>
<name>A0A4U5N1M0_STECR</name>
<evidence type="ECO:0000256" key="1">
    <source>
        <dbReference type="SAM" id="MobiDB-lite"/>
    </source>
</evidence>
<sequence>MEAGHHTKANHQHRDENNNVVDHAPENRRNWNQHHRHFPNQPFPRNHPSSRLFMECKNFTCHRKICIPFYIIKLVLQEDAKVGEIELKDMEEFPLLPSSVEASQACDDNVEEENEDEAGKDVEESTEEAKKKPEAVEVKESKTDGEARQKAKEGAAQGEFEAPLVPDAPKAEPKRYPGFRRAAKTTNEFLENPKVKEAKVDQEVIRAPEEVRPSRIPRQHRRSRTSKSSY</sequence>
<proteinExistence type="predicted"/>
<keyword evidence="3" id="KW-1185">Reference proteome</keyword>
<feature type="compositionally biased region" description="Basic residues" evidence="1">
    <location>
        <begin position="1"/>
        <end position="11"/>
    </location>
</feature>